<name>A0A679FGC2_9CAUD</name>
<dbReference type="RefSeq" id="YP_009833396.1">
    <property type="nucleotide sequence ID" value="NC_048664.1"/>
</dbReference>
<dbReference type="Proteomes" id="UP000479051">
    <property type="component" value="Segment"/>
</dbReference>
<sequence>MPGSYRGIRWSNNNSSTRAMTNRSTAPSYTQRRTEPHPEPTSSNQRTTDHDISSMIYASPSPINWDELVSRMTTRSVEDVSSQVIEDSIDIEVPVEESSQDEAIVDEWYGTPEDQENEEPDSFRSEHYQSGLFGFNIPRARRTIPNQPISGNTEVITMPTVASTFGMRASYPTIESHPLIVGTNLAGVEIELENLGEVSHPRFQYWSSKEDGSLRNGGIEYVCSSPWGGRDLYNAAIEIDSFLFNNTPDETWRCSTHVHVDVRDMTEEEVKKMILAYLFYERPLFRCSGFHRYRNNFCVALGFAQEYIDILSDNWNKENFLSHIVVNWNKYTAMNLCPMSSFGSIEFRISEAKWRKGRLIRLVNRFLSLKEVAKGFEGTDEEFLEMLNSTPIEKVIRKGLPKKCPDFSKDLSIGYKLCNDILSRSKIRRRTITTLIPEETSVQGDRVYNMTRGSYHTAGWDHTRNVLSTRTEYRLPDSKPLLPTFSWVNKIQTVMNSLESTFEPGWFFRDPDVLQEYLNWRRTI</sequence>
<evidence type="ECO:0000313" key="3">
    <source>
        <dbReference type="Proteomes" id="UP000479051"/>
    </source>
</evidence>
<accession>A0A679FGC2</accession>
<reference evidence="2 3" key="1">
    <citation type="submission" date="2020-01" db="EMBL/GenBank/DDBJ databases">
        <title>Isolation, characterization and genomic analysis of a lytic bacteriophage vB_CsaP_009 infecting Cronobacter.</title>
        <authorList>
            <person name="Soleimani-Delfan A."/>
            <person name="Shahin K."/>
            <person name="Barazandeh M."/>
            <person name="Komijani M."/>
        </authorList>
    </citation>
    <scope>NUCLEOTIDE SEQUENCE [LARGE SCALE GENOMIC DNA]</scope>
</reference>
<proteinExistence type="predicted"/>
<keyword evidence="3" id="KW-1185">Reference proteome</keyword>
<organism evidence="2 3">
    <name type="scientific">Cronobacter phage vB_CsaP_009</name>
    <dbReference type="NCBI Taxonomy" id="2699738"/>
    <lineage>
        <taxon>Viruses</taxon>
        <taxon>Duplodnaviria</taxon>
        <taxon>Heunggongvirae</taxon>
        <taxon>Uroviricota</taxon>
        <taxon>Caudoviricetes</taxon>
        <taxon>Grimontviridae</taxon>
        <taxon>Privateervirus</taxon>
        <taxon>Privateervirus pv009</taxon>
    </lineage>
</organism>
<evidence type="ECO:0008006" key="4">
    <source>
        <dbReference type="Google" id="ProtNLM"/>
    </source>
</evidence>
<feature type="compositionally biased region" description="Polar residues" evidence="1">
    <location>
        <begin position="10"/>
        <end position="31"/>
    </location>
</feature>
<evidence type="ECO:0000256" key="1">
    <source>
        <dbReference type="SAM" id="MobiDB-lite"/>
    </source>
</evidence>
<feature type="region of interest" description="Disordered" evidence="1">
    <location>
        <begin position="1"/>
        <end position="50"/>
    </location>
</feature>
<dbReference type="GeneID" id="55603451"/>
<dbReference type="KEGG" id="vg:55603451"/>
<dbReference type="EMBL" id="LC519601">
    <property type="protein sequence ID" value="BBU72663.1"/>
    <property type="molecule type" value="Genomic_DNA"/>
</dbReference>
<protein>
    <recommendedName>
        <fullName evidence="4">Amidoligase enzyme</fullName>
    </recommendedName>
</protein>
<evidence type="ECO:0000313" key="2">
    <source>
        <dbReference type="EMBL" id="BBU72663.1"/>
    </source>
</evidence>